<name>A0AAD5P473_ACENE</name>
<evidence type="ECO:0000256" key="1">
    <source>
        <dbReference type="SAM" id="MobiDB-lite"/>
    </source>
</evidence>
<evidence type="ECO:0000313" key="3">
    <source>
        <dbReference type="Proteomes" id="UP001064489"/>
    </source>
</evidence>
<reference evidence="2" key="1">
    <citation type="journal article" date="2022" name="Plant J.">
        <title>Strategies of tolerance reflected in two North American maple genomes.</title>
        <authorList>
            <person name="McEvoy S.L."/>
            <person name="Sezen U.U."/>
            <person name="Trouern-Trend A."/>
            <person name="McMahon S.M."/>
            <person name="Schaberg P.G."/>
            <person name="Yang J."/>
            <person name="Wegrzyn J.L."/>
            <person name="Swenson N.G."/>
        </authorList>
    </citation>
    <scope>NUCLEOTIDE SEQUENCE</scope>
    <source>
        <strain evidence="2">91603</strain>
    </source>
</reference>
<feature type="compositionally biased region" description="Low complexity" evidence="1">
    <location>
        <begin position="57"/>
        <end position="67"/>
    </location>
</feature>
<dbReference type="AlphaFoldDB" id="A0AAD5P473"/>
<organism evidence="2 3">
    <name type="scientific">Acer negundo</name>
    <name type="common">Box elder</name>
    <dbReference type="NCBI Taxonomy" id="4023"/>
    <lineage>
        <taxon>Eukaryota</taxon>
        <taxon>Viridiplantae</taxon>
        <taxon>Streptophyta</taxon>
        <taxon>Embryophyta</taxon>
        <taxon>Tracheophyta</taxon>
        <taxon>Spermatophyta</taxon>
        <taxon>Magnoliopsida</taxon>
        <taxon>eudicotyledons</taxon>
        <taxon>Gunneridae</taxon>
        <taxon>Pentapetalae</taxon>
        <taxon>rosids</taxon>
        <taxon>malvids</taxon>
        <taxon>Sapindales</taxon>
        <taxon>Sapindaceae</taxon>
        <taxon>Hippocastanoideae</taxon>
        <taxon>Acereae</taxon>
        <taxon>Acer</taxon>
    </lineage>
</organism>
<gene>
    <name evidence="2" type="ORF">LWI28_025447</name>
</gene>
<dbReference type="Proteomes" id="UP001064489">
    <property type="component" value="Chromosome 1"/>
</dbReference>
<reference evidence="2" key="2">
    <citation type="submission" date="2023-02" db="EMBL/GenBank/DDBJ databases">
        <authorList>
            <person name="Swenson N.G."/>
            <person name="Wegrzyn J.L."/>
            <person name="Mcevoy S.L."/>
        </authorList>
    </citation>
    <scope>NUCLEOTIDE SEQUENCE</scope>
    <source>
        <strain evidence="2">91603</strain>
        <tissue evidence="2">Leaf</tissue>
    </source>
</reference>
<comment type="caution">
    <text evidence="2">The sequence shown here is derived from an EMBL/GenBank/DDBJ whole genome shotgun (WGS) entry which is preliminary data.</text>
</comment>
<evidence type="ECO:0000313" key="2">
    <source>
        <dbReference type="EMBL" id="KAI9196616.1"/>
    </source>
</evidence>
<proteinExistence type="predicted"/>
<feature type="region of interest" description="Disordered" evidence="1">
    <location>
        <begin position="41"/>
        <end position="82"/>
    </location>
</feature>
<protein>
    <submittedName>
        <fullName evidence="2">Uncharacterized protein</fullName>
    </submittedName>
</protein>
<accession>A0AAD5P473</accession>
<sequence length="82" mass="9404">MFCALYMQMSLFRWKVSDHEKSSAYYKSLMLEDVIREDREDAMEEGDVSIHQSKTRTSGTTDDGTGSLRKARQDDWSDGTGD</sequence>
<dbReference type="EMBL" id="JAJSOW010000003">
    <property type="protein sequence ID" value="KAI9196616.1"/>
    <property type="molecule type" value="Genomic_DNA"/>
</dbReference>
<keyword evidence="3" id="KW-1185">Reference proteome</keyword>